<dbReference type="Proteomes" id="UP000198836">
    <property type="component" value="Unassembled WGS sequence"/>
</dbReference>
<dbReference type="STRING" id="332999.SAMN04488511_11459"/>
<keyword evidence="1" id="KW-0812">Transmembrane</keyword>
<evidence type="ECO:0000256" key="1">
    <source>
        <dbReference type="SAM" id="Phobius"/>
    </source>
</evidence>
<keyword evidence="3" id="KW-1185">Reference proteome</keyword>
<dbReference type="RefSeq" id="WP_090985781.1">
    <property type="nucleotide sequence ID" value="NZ_FOJM01000014.1"/>
</dbReference>
<accession>A0A1I0TTF1</accession>
<evidence type="ECO:0000313" key="2">
    <source>
        <dbReference type="EMBL" id="SFA54990.1"/>
    </source>
</evidence>
<dbReference type="AlphaFoldDB" id="A0A1I0TTF1"/>
<keyword evidence="1" id="KW-0472">Membrane</keyword>
<evidence type="ECO:0000313" key="3">
    <source>
        <dbReference type="Proteomes" id="UP000198836"/>
    </source>
</evidence>
<gene>
    <name evidence="2" type="ORF">SAMN04488511_11459</name>
</gene>
<dbReference type="OrthoDB" id="1048241at2"/>
<feature type="transmembrane region" description="Helical" evidence="1">
    <location>
        <begin position="49"/>
        <end position="68"/>
    </location>
</feature>
<feature type="transmembrane region" description="Helical" evidence="1">
    <location>
        <begin position="24"/>
        <end position="43"/>
    </location>
</feature>
<keyword evidence="1" id="KW-1133">Transmembrane helix</keyword>
<name>A0A1I0TTF1_9SPHI</name>
<protein>
    <recommendedName>
        <fullName evidence="4">DUF4133 domain-containing protein</fullName>
    </recommendedName>
</protein>
<sequence>MERLFPVYRGLQRPLTYKGFKGRFIYWGVGILLLSLVIGALSMALINMYVGAVIMLTLILGGFFYIGIQQKKGLHNKTRSIGIYLQTNHLSKINLYGKTKRI</sequence>
<organism evidence="2 3">
    <name type="scientific">Pedobacter suwonensis</name>
    <dbReference type="NCBI Taxonomy" id="332999"/>
    <lineage>
        <taxon>Bacteria</taxon>
        <taxon>Pseudomonadati</taxon>
        <taxon>Bacteroidota</taxon>
        <taxon>Sphingobacteriia</taxon>
        <taxon>Sphingobacteriales</taxon>
        <taxon>Sphingobacteriaceae</taxon>
        <taxon>Pedobacter</taxon>
    </lineage>
</organism>
<proteinExistence type="predicted"/>
<dbReference type="EMBL" id="FOJM01000014">
    <property type="protein sequence ID" value="SFA54990.1"/>
    <property type="molecule type" value="Genomic_DNA"/>
</dbReference>
<evidence type="ECO:0008006" key="4">
    <source>
        <dbReference type="Google" id="ProtNLM"/>
    </source>
</evidence>
<reference evidence="3" key="1">
    <citation type="submission" date="2016-10" db="EMBL/GenBank/DDBJ databases">
        <authorList>
            <person name="Varghese N."/>
            <person name="Submissions S."/>
        </authorList>
    </citation>
    <scope>NUCLEOTIDE SEQUENCE [LARGE SCALE GENOMIC DNA]</scope>
    <source>
        <strain evidence="3">DSM 18130</strain>
    </source>
</reference>